<dbReference type="GO" id="GO:0016740">
    <property type="term" value="F:transferase activity"/>
    <property type="evidence" value="ECO:0007669"/>
    <property type="project" value="UniProtKB-KW"/>
</dbReference>
<dbReference type="InterPro" id="IPR003789">
    <property type="entry name" value="Asn/Gln_tRNA_amidoTrase-B-like"/>
</dbReference>
<sequence>MNDMKTAMKAKDKLRVDTIRMANAAIKNAEINGKKELNDGEVIEIIGKEIKMRRDALEEYKRANRLEDVAKIEKEIEILLEYMPEQLSEEELRSLIQDTIKETGAQGPRDMGKLMSALMPKVKGKADGKLVSNLVKELLG</sequence>
<accession>A0A1S6IWM1</accession>
<dbReference type="Gene3D" id="1.10.10.410">
    <property type="match status" value="1"/>
</dbReference>
<keyword evidence="1" id="KW-0808">Transferase</keyword>
<dbReference type="Gene3D" id="1.10.1510.10">
    <property type="entry name" value="Uncharacterised protein YqeY/AIM41 PF09424, N-terminal domain"/>
    <property type="match status" value="1"/>
</dbReference>
<reference evidence="1 2" key="1">
    <citation type="journal article" date="2016" name="Int. J. Syst. Evol. Microbiol.">
        <title>Desulfotomaculum ferrireducens sp. nov., a moderately thermophilic sulfate-reducing and dissimilatory Fe(III)-reducing bacterium isolated from compost.</title>
        <authorList>
            <person name="Yang G."/>
            <person name="Guo J."/>
            <person name="Zhuang L."/>
            <person name="Yuan Y."/>
            <person name="Zhou S."/>
        </authorList>
    </citation>
    <scope>NUCLEOTIDE SEQUENCE [LARGE SCALE GENOMIC DNA]</scope>
    <source>
        <strain evidence="1 2">GSS09</strain>
    </source>
</reference>
<dbReference type="PANTHER" id="PTHR28055">
    <property type="entry name" value="ALTERED INHERITANCE OF MITOCHONDRIA PROTEIN 41, MITOCHONDRIAL"/>
    <property type="match status" value="1"/>
</dbReference>
<organism evidence="1 2">
    <name type="scientific">Desulforamulus ferrireducens</name>
    <dbReference type="NCBI Taxonomy" id="1833852"/>
    <lineage>
        <taxon>Bacteria</taxon>
        <taxon>Bacillati</taxon>
        <taxon>Bacillota</taxon>
        <taxon>Clostridia</taxon>
        <taxon>Eubacteriales</taxon>
        <taxon>Peptococcaceae</taxon>
        <taxon>Desulforamulus</taxon>
    </lineage>
</organism>
<dbReference type="EMBL" id="CP019698">
    <property type="protein sequence ID" value="AQS59172.1"/>
    <property type="molecule type" value="Genomic_DNA"/>
</dbReference>
<dbReference type="PANTHER" id="PTHR28055:SF1">
    <property type="entry name" value="ALTERED INHERITANCE OF MITOCHONDRIA PROTEIN 41, MITOCHONDRIAL"/>
    <property type="match status" value="1"/>
</dbReference>
<dbReference type="InterPro" id="IPR042184">
    <property type="entry name" value="YqeY/Aim41_N"/>
</dbReference>
<dbReference type="InterPro" id="IPR023168">
    <property type="entry name" value="GatB_Yqey_C_2"/>
</dbReference>
<name>A0A1S6IWM1_9FIRM</name>
<keyword evidence="2" id="KW-1185">Reference proteome</keyword>
<dbReference type="InterPro" id="IPR019004">
    <property type="entry name" value="YqeY/Aim41"/>
</dbReference>
<dbReference type="SUPFAM" id="SSF89095">
    <property type="entry name" value="GatB/YqeY motif"/>
    <property type="match status" value="1"/>
</dbReference>
<dbReference type="STRING" id="1833852.B0537_08820"/>
<dbReference type="Pfam" id="PF09424">
    <property type="entry name" value="YqeY"/>
    <property type="match status" value="1"/>
</dbReference>
<gene>
    <name evidence="1" type="ORF">B0537_08820</name>
</gene>
<dbReference type="AlphaFoldDB" id="A0A1S6IWM1"/>
<proteinExistence type="predicted"/>
<evidence type="ECO:0000313" key="1">
    <source>
        <dbReference type="EMBL" id="AQS59172.1"/>
    </source>
</evidence>
<evidence type="ECO:0000313" key="2">
    <source>
        <dbReference type="Proteomes" id="UP000189464"/>
    </source>
</evidence>
<dbReference type="Proteomes" id="UP000189464">
    <property type="component" value="Chromosome"/>
</dbReference>
<protein>
    <submittedName>
        <fullName evidence="1">Aspartyl-tRNA amidotransferase</fullName>
    </submittedName>
</protein>
<dbReference type="KEGG" id="dfg:B0537_08820"/>
<dbReference type="GO" id="GO:0016884">
    <property type="term" value="F:carbon-nitrogen ligase activity, with glutamine as amido-N-donor"/>
    <property type="evidence" value="ECO:0007669"/>
    <property type="project" value="InterPro"/>
</dbReference>